<dbReference type="EMBL" id="JATAAI010000001">
    <property type="protein sequence ID" value="KAK1748076.1"/>
    <property type="molecule type" value="Genomic_DNA"/>
</dbReference>
<proteinExistence type="predicted"/>
<accession>A0AAD9DHK5</accession>
<evidence type="ECO:0000313" key="2">
    <source>
        <dbReference type="Proteomes" id="UP001224775"/>
    </source>
</evidence>
<organism evidence="1 2">
    <name type="scientific">Skeletonema marinoi</name>
    <dbReference type="NCBI Taxonomy" id="267567"/>
    <lineage>
        <taxon>Eukaryota</taxon>
        <taxon>Sar</taxon>
        <taxon>Stramenopiles</taxon>
        <taxon>Ochrophyta</taxon>
        <taxon>Bacillariophyta</taxon>
        <taxon>Coscinodiscophyceae</taxon>
        <taxon>Thalassiosirophycidae</taxon>
        <taxon>Thalassiosirales</taxon>
        <taxon>Skeletonemataceae</taxon>
        <taxon>Skeletonema</taxon>
        <taxon>Skeletonema marinoi-dohrnii complex</taxon>
    </lineage>
</organism>
<protein>
    <submittedName>
        <fullName evidence="1">Uncharacterized protein</fullName>
    </submittedName>
</protein>
<evidence type="ECO:0000313" key="1">
    <source>
        <dbReference type="EMBL" id="KAK1748076.1"/>
    </source>
</evidence>
<keyword evidence="2" id="KW-1185">Reference proteome</keyword>
<comment type="caution">
    <text evidence="1">The sequence shown here is derived from an EMBL/GenBank/DDBJ whole genome shotgun (WGS) entry which is preliminary data.</text>
</comment>
<dbReference type="AlphaFoldDB" id="A0AAD9DHK5"/>
<name>A0AAD9DHK5_9STRA</name>
<gene>
    <name evidence="1" type="ORF">QTG54_000015</name>
</gene>
<sequence length="148" mass="17253">MDKKQNSQLNLRAMRQYLGDKYRETHDDWINSWTLTDDSASPPTQTKGYDCRLFFMANALCLHNRSSCLPLRTRERIFTEERNWIAWLLAGKHQQALPAAQSLTTRPSKKDQKEARKAAAYLQCRNLQRRNRHLLGRAPPAESVIINQ</sequence>
<dbReference type="Proteomes" id="UP001224775">
    <property type="component" value="Unassembled WGS sequence"/>
</dbReference>
<reference evidence="1" key="1">
    <citation type="submission" date="2023-06" db="EMBL/GenBank/DDBJ databases">
        <title>Survivors Of The Sea: Transcriptome response of Skeletonema marinoi to long-term dormancy.</title>
        <authorList>
            <person name="Pinder M.I.M."/>
            <person name="Kourtchenko O."/>
            <person name="Robertson E.K."/>
            <person name="Larsson T."/>
            <person name="Maumus F."/>
            <person name="Osuna-Cruz C.M."/>
            <person name="Vancaester E."/>
            <person name="Stenow R."/>
            <person name="Vandepoele K."/>
            <person name="Ploug H."/>
            <person name="Bruchert V."/>
            <person name="Godhe A."/>
            <person name="Topel M."/>
        </authorList>
    </citation>
    <scope>NUCLEOTIDE SEQUENCE</scope>
    <source>
        <strain evidence="1">R05AC</strain>
    </source>
</reference>
<dbReference type="Gene3D" id="3.40.395.10">
    <property type="entry name" value="Adenoviral Proteinase, Chain A"/>
    <property type="match status" value="1"/>
</dbReference>